<dbReference type="GO" id="GO:0047294">
    <property type="term" value="F:phosphoglycerol geranylgeranyltransferase activity"/>
    <property type="evidence" value="ECO:0007669"/>
    <property type="project" value="UniProtKB-UniRule"/>
</dbReference>
<dbReference type="AlphaFoldDB" id="A0A9X1FAC6"/>
<proteinExistence type="inferred from homology"/>
<dbReference type="Proteomes" id="UP001138894">
    <property type="component" value="Unassembled WGS sequence"/>
</dbReference>
<dbReference type="PANTHER" id="PTHR21235:SF22">
    <property type="entry name" value="GERANYLGERANYLGLYCERYL PHOSPHATE SYNTHASE"/>
    <property type="match status" value="1"/>
</dbReference>
<dbReference type="GO" id="GO:0000287">
    <property type="term" value="F:magnesium ion binding"/>
    <property type="evidence" value="ECO:0007669"/>
    <property type="project" value="UniProtKB-UniRule"/>
</dbReference>
<dbReference type="InterPro" id="IPR050064">
    <property type="entry name" value="IGPS_HisA/HisF"/>
</dbReference>
<keyword evidence="1" id="KW-0479">Metal-binding</keyword>
<sequence>MKYSTNEILESIKADSKSLAVLIDPDKMEIENISSFMFKVNSSIATHIFVGGSEVDEGVTETFVVEIKKHTNLPVVLFPGDVIQITDKADGILFLSLISGRNPEYLIGKHVEAVSKINETTLEVLPTGYTLIENGKQTSVERISQTQPIKRNKVQTIIDTAKAGELLGMQLIYLEAGSGATHPIEPEIIHKVKKELKIPLIVGGGIRSILELESAYKAGADLVVIGTAFEEDEMFFDKLRKQSAKKTDD</sequence>
<feature type="binding site" evidence="1">
    <location>
        <position position="24"/>
    </location>
    <ligand>
        <name>Mg(2+)</name>
        <dbReference type="ChEBI" id="CHEBI:18420"/>
    </ligand>
</feature>
<dbReference type="Pfam" id="PF01884">
    <property type="entry name" value="PcrB"/>
    <property type="match status" value="1"/>
</dbReference>
<keyword evidence="1" id="KW-0443">Lipid metabolism</keyword>
<comment type="caution">
    <text evidence="1">Lacks conserved residue(s) required for the propagation of feature annotation.</text>
</comment>
<gene>
    <name evidence="2" type="ORF">KCG49_06745</name>
</gene>
<dbReference type="InterPro" id="IPR010946">
    <property type="entry name" value="GGGP_synth"/>
</dbReference>
<comment type="similarity">
    <text evidence="1">Belongs to the GGGP/HepGP synthase family. Group II subfamily.</text>
</comment>
<dbReference type="NCBIfam" id="TIGR01768">
    <property type="entry name" value="GGGP-family"/>
    <property type="match status" value="1"/>
</dbReference>
<evidence type="ECO:0000313" key="3">
    <source>
        <dbReference type="Proteomes" id="UP001138894"/>
    </source>
</evidence>
<dbReference type="EMBL" id="JAGSPD010000004">
    <property type="protein sequence ID" value="MBV7268880.1"/>
    <property type="molecule type" value="Genomic_DNA"/>
</dbReference>
<dbReference type="NCBIfam" id="TIGR01769">
    <property type="entry name" value="GGGP"/>
    <property type="match status" value="1"/>
</dbReference>
<evidence type="ECO:0000256" key="1">
    <source>
        <dbReference type="HAMAP-Rule" id="MF_00112"/>
    </source>
</evidence>
<accession>A0A9X1FAC6</accession>
<keyword evidence="1" id="KW-1208">Phospholipid metabolism</keyword>
<keyword evidence="1" id="KW-0808">Transferase</keyword>
<protein>
    <recommendedName>
        <fullName evidence="1">Geranylgeranylglyceryl phosphate synthase</fullName>
        <shortName evidence="1">GGGP synthase</shortName>
        <shortName evidence="1">GGGPS</shortName>
        <ecNumber evidence="1">2.5.1.41</ecNumber>
    </recommendedName>
    <alternativeName>
        <fullName evidence="1">(S)-3-O-geranylgeranylglyceryl phosphate synthase</fullName>
    </alternativeName>
    <alternativeName>
        <fullName evidence="1">Phosphoglycerol geranylgeranyltransferase</fullName>
    </alternativeName>
</protein>
<dbReference type="GO" id="GO:0005737">
    <property type="term" value="C:cytoplasm"/>
    <property type="evidence" value="ECO:0007669"/>
    <property type="project" value="InterPro"/>
</dbReference>
<keyword evidence="1" id="KW-0594">Phospholipid biosynthesis</keyword>
<organism evidence="2 3">
    <name type="scientific">Winogradskyella luteola</name>
    <dbReference type="NCBI Taxonomy" id="2828330"/>
    <lineage>
        <taxon>Bacteria</taxon>
        <taxon>Pseudomonadati</taxon>
        <taxon>Bacteroidota</taxon>
        <taxon>Flavobacteriia</taxon>
        <taxon>Flavobacteriales</taxon>
        <taxon>Flavobacteriaceae</taxon>
        <taxon>Winogradskyella</taxon>
    </lineage>
</organism>
<dbReference type="NCBIfam" id="NF003198">
    <property type="entry name" value="PRK04169.1-2"/>
    <property type="match status" value="1"/>
</dbReference>
<keyword evidence="3" id="KW-1185">Reference proteome</keyword>
<feature type="binding site" evidence="1">
    <location>
        <begin position="173"/>
        <end position="179"/>
    </location>
    <ligand>
        <name>sn-glycerol 1-phosphate</name>
        <dbReference type="ChEBI" id="CHEBI:57685"/>
    </ligand>
</feature>
<name>A0A9X1FAC6_9FLAO</name>
<keyword evidence="1" id="KW-0460">Magnesium</keyword>
<dbReference type="GO" id="GO:0000107">
    <property type="term" value="F:imidazoleglycerol-phosphate synthase activity"/>
    <property type="evidence" value="ECO:0007669"/>
    <property type="project" value="TreeGrafter"/>
</dbReference>
<feature type="binding site" evidence="1">
    <location>
        <begin position="204"/>
        <end position="205"/>
    </location>
    <ligand>
        <name>sn-glycerol 1-phosphate</name>
        <dbReference type="ChEBI" id="CHEBI:57685"/>
    </ligand>
</feature>
<reference evidence="2" key="1">
    <citation type="submission" date="2021-04" db="EMBL/GenBank/DDBJ databases">
        <authorList>
            <person name="Pira H."/>
            <person name="Risdian C."/>
            <person name="Wink J."/>
        </authorList>
    </citation>
    <scope>NUCLEOTIDE SEQUENCE</scope>
    <source>
        <strain evidence="2">WHY3</strain>
    </source>
</reference>
<comment type="function">
    <text evidence="1">Prenyltransferase that catalyzes the transfer of the geranylgeranyl moiety of geranylgeranyl diphosphate (GGPP) to the C3 hydroxyl of sn-glycerol-1-phosphate (G1P).</text>
</comment>
<dbReference type="EC" id="2.5.1.41" evidence="1"/>
<comment type="catalytic activity">
    <reaction evidence="1">
        <text>sn-glycerol 1-phosphate + (2E,6E,10E)-geranylgeranyl diphosphate = sn-3-O-(geranylgeranyl)glycerol 1-phosphate + diphosphate</text>
        <dbReference type="Rhea" id="RHEA:23404"/>
        <dbReference type="ChEBI" id="CHEBI:33019"/>
        <dbReference type="ChEBI" id="CHEBI:57677"/>
        <dbReference type="ChEBI" id="CHEBI:57685"/>
        <dbReference type="ChEBI" id="CHEBI:58756"/>
        <dbReference type="EC" id="2.5.1.41"/>
    </reaction>
</comment>
<comment type="caution">
    <text evidence="2">The sequence shown here is derived from an EMBL/GenBank/DDBJ whole genome shotgun (WGS) entry which is preliminary data.</text>
</comment>
<feature type="binding site" evidence="1">
    <location>
        <begin position="226"/>
        <end position="227"/>
    </location>
    <ligand>
        <name>sn-glycerol 1-phosphate</name>
        <dbReference type="ChEBI" id="CHEBI:57685"/>
    </ligand>
</feature>
<dbReference type="InterPro" id="IPR008205">
    <property type="entry name" value="GGGP_HepGP_synthase"/>
</dbReference>
<feature type="binding site" evidence="1">
    <location>
        <position position="53"/>
    </location>
    <ligand>
        <name>Mg(2+)</name>
        <dbReference type="ChEBI" id="CHEBI:18420"/>
    </ligand>
</feature>
<dbReference type="GO" id="GO:0046474">
    <property type="term" value="P:glycerophospholipid biosynthetic process"/>
    <property type="evidence" value="ECO:0007669"/>
    <property type="project" value="UniProtKB-UniRule"/>
</dbReference>
<keyword evidence="1" id="KW-0444">Lipid biosynthesis</keyword>
<evidence type="ECO:0000313" key="2">
    <source>
        <dbReference type="EMBL" id="MBV7268880.1"/>
    </source>
</evidence>
<comment type="cofactor">
    <cofactor evidence="1">
        <name>Mg(2+)</name>
        <dbReference type="ChEBI" id="CHEBI:18420"/>
    </cofactor>
</comment>
<dbReference type="RefSeq" id="WP_218545421.1">
    <property type="nucleotide sequence ID" value="NZ_JAGSPD010000004.1"/>
</dbReference>
<dbReference type="PANTHER" id="PTHR21235">
    <property type="entry name" value="IMIDAZOLE GLYCEROL PHOSPHATE SYNTHASE SUBUNIT HISF/H IGP SYNTHASE SUBUNIT HISF/H"/>
    <property type="match status" value="1"/>
</dbReference>
<dbReference type="HAMAP" id="MF_00112">
    <property type="entry name" value="GGGP_HepGP_synthase"/>
    <property type="match status" value="1"/>
</dbReference>